<evidence type="ECO:0000256" key="3">
    <source>
        <dbReference type="ARBA" id="ARBA00022723"/>
    </source>
</evidence>
<dbReference type="PROSITE" id="PS00149">
    <property type="entry name" value="SULFATASE_2"/>
    <property type="match status" value="1"/>
</dbReference>
<accession>A0AAN8Q0C2</accession>
<evidence type="ECO:0000256" key="5">
    <source>
        <dbReference type="ARBA" id="ARBA00022837"/>
    </source>
</evidence>
<feature type="signal peptide" evidence="7">
    <location>
        <begin position="1"/>
        <end position="21"/>
    </location>
</feature>
<dbReference type="InterPro" id="IPR000917">
    <property type="entry name" value="Sulfatase_N"/>
</dbReference>
<dbReference type="FunFam" id="3.40.720.10:FF:000007">
    <property type="entry name" value="Arylsulfatase family, member J"/>
    <property type="match status" value="1"/>
</dbReference>
<keyword evidence="5" id="KW-0106">Calcium</keyword>
<sequence length="496" mass="56274">MQNLFLILGVFCLLIIQGISGSQQPNILLVVADDYGFHDIGYHGSEILTPTLDKLAGEGVKLENYYVQPICSPTRSQLLSGRYQIHTGLQHAIIWPCQPNALPLEDPTLADKLRQTGYATHAVGKWHLGFYKEEYLPINRGFDSYFGYLTGSEDYFKHDTCNFLTKEKYCGIDMTQGRSPDITETGKYSTHLFTERAIDIVKNHNKSKPLFLYMPYQAVHEPLEVPAKYMNPYEFIQDENRRTYAGMVSCLDEGVKNLTNAFQEAGLWDNTILIFTTDNGGQIYFGGNNWPLRGWKATLWEGGVHGIGFVHSQLLKQKGVVNKDLIHVSDWFPTIINLAGGSLNDTKPDGFDQWKTISEGEVGKRTELLHNIDPIYYHRGSRVSPNKFDTRIRTALRLGDWKLMTGNPGNGSWIAPPEIHNESRLDPSPKDKNVWLFNILKDPNENHDLSEEYPDIVDKMLDRLSFYSQTAVPVRFPEADPNCNPALRGGVWGPWE</sequence>
<dbReference type="CDD" id="cd16029">
    <property type="entry name" value="4-S"/>
    <property type="match status" value="1"/>
</dbReference>
<organism evidence="9 10">
    <name type="scientific">Patella caerulea</name>
    <name type="common">Rayed Mediterranean limpet</name>
    <dbReference type="NCBI Taxonomy" id="87958"/>
    <lineage>
        <taxon>Eukaryota</taxon>
        <taxon>Metazoa</taxon>
        <taxon>Spiralia</taxon>
        <taxon>Lophotrochozoa</taxon>
        <taxon>Mollusca</taxon>
        <taxon>Gastropoda</taxon>
        <taxon>Patellogastropoda</taxon>
        <taxon>Patelloidea</taxon>
        <taxon>Patellidae</taxon>
        <taxon>Patella</taxon>
    </lineage>
</organism>
<keyword evidence="10" id="KW-1185">Reference proteome</keyword>
<keyword evidence="6" id="KW-0325">Glycoprotein</keyword>
<evidence type="ECO:0000259" key="8">
    <source>
        <dbReference type="Pfam" id="PF00884"/>
    </source>
</evidence>
<evidence type="ECO:0000256" key="7">
    <source>
        <dbReference type="SAM" id="SignalP"/>
    </source>
</evidence>
<evidence type="ECO:0000313" key="10">
    <source>
        <dbReference type="Proteomes" id="UP001347796"/>
    </source>
</evidence>
<keyword evidence="4" id="KW-0378">Hydrolase</keyword>
<evidence type="ECO:0000256" key="6">
    <source>
        <dbReference type="ARBA" id="ARBA00023180"/>
    </source>
</evidence>
<dbReference type="SUPFAM" id="SSF53649">
    <property type="entry name" value="Alkaline phosphatase-like"/>
    <property type="match status" value="1"/>
</dbReference>
<keyword evidence="7" id="KW-0732">Signal</keyword>
<dbReference type="InterPro" id="IPR047115">
    <property type="entry name" value="ARSB"/>
</dbReference>
<proteinExistence type="inferred from homology"/>
<reference evidence="9 10" key="1">
    <citation type="submission" date="2024-01" db="EMBL/GenBank/DDBJ databases">
        <title>The genome of the rayed Mediterranean limpet Patella caerulea (Linnaeus, 1758).</title>
        <authorList>
            <person name="Anh-Thu Weber A."/>
            <person name="Halstead-Nussloch G."/>
        </authorList>
    </citation>
    <scope>NUCLEOTIDE SEQUENCE [LARGE SCALE GENOMIC DNA]</scope>
    <source>
        <strain evidence="9">AATW-2023a</strain>
        <tissue evidence="9">Whole specimen</tissue>
    </source>
</reference>
<dbReference type="InterPro" id="IPR024607">
    <property type="entry name" value="Sulfatase_CS"/>
</dbReference>
<dbReference type="PANTHER" id="PTHR10342:SF274">
    <property type="entry name" value="ARYLSULFATASE B"/>
    <property type="match status" value="1"/>
</dbReference>
<dbReference type="Proteomes" id="UP001347796">
    <property type="component" value="Unassembled WGS sequence"/>
</dbReference>
<dbReference type="GO" id="GO:0008484">
    <property type="term" value="F:sulfuric ester hydrolase activity"/>
    <property type="evidence" value="ECO:0007669"/>
    <property type="project" value="InterPro"/>
</dbReference>
<evidence type="ECO:0000256" key="2">
    <source>
        <dbReference type="ARBA" id="ARBA00008779"/>
    </source>
</evidence>
<evidence type="ECO:0000313" key="9">
    <source>
        <dbReference type="EMBL" id="KAK6182981.1"/>
    </source>
</evidence>
<feature type="chain" id="PRO_5042898653" description="Sulfatase N-terminal domain-containing protein" evidence="7">
    <location>
        <begin position="22"/>
        <end position="496"/>
    </location>
</feature>
<dbReference type="InterPro" id="IPR017850">
    <property type="entry name" value="Alkaline_phosphatase_core_sf"/>
</dbReference>
<protein>
    <recommendedName>
        <fullName evidence="8">Sulfatase N-terminal domain-containing protein</fullName>
    </recommendedName>
</protein>
<dbReference type="Gene3D" id="3.40.720.10">
    <property type="entry name" value="Alkaline Phosphatase, subunit A"/>
    <property type="match status" value="1"/>
</dbReference>
<dbReference type="GO" id="GO:0046872">
    <property type="term" value="F:metal ion binding"/>
    <property type="evidence" value="ECO:0007669"/>
    <property type="project" value="UniProtKB-KW"/>
</dbReference>
<evidence type="ECO:0000256" key="1">
    <source>
        <dbReference type="ARBA" id="ARBA00001913"/>
    </source>
</evidence>
<gene>
    <name evidence="9" type="ORF">SNE40_010541</name>
</gene>
<dbReference type="PANTHER" id="PTHR10342">
    <property type="entry name" value="ARYLSULFATASE"/>
    <property type="match status" value="1"/>
</dbReference>
<evidence type="ECO:0000256" key="4">
    <source>
        <dbReference type="ARBA" id="ARBA00022801"/>
    </source>
</evidence>
<dbReference type="Gene3D" id="3.30.1120.10">
    <property type="match status" value="1"/>
</dbReference>
<dbReference type="EMBL" id="JAZGQO010000007">
    <property type="protein sequence ID" value="KAK6182981.1"/>
    <property type="molecule type" value="Genomic_DNA"/>
</dbReference>
<feature type="domain" description="Sulfatase N-terminal" evidence="8">
    <location>
        <begin position="25"/>
        <end position="340"/>
    </location>
</feature>
<comment type="cofactor">
    <cofactor evidence="1">
        <name>Ca(2+)</name>
        <dbReference type="ChEBI" id="CHEBI:29108"/>
    </cofactor>
</comment>
<keyword evidence="3" id="KW-0479">Metal-binding</keyword>
<comment type="caution">
    <text evidence="9">The sequence shown here is derived from an EMBL/GenBank/DDBJ whole genome shotgun (WGS) entry which is preliminary data.</text>
</comment>
<dbReference type="AlphaFoldDB" id="A0AAN8Q0C2"/>
<dbReference type="Pfam" id="PF00884">
    <property type="entry name" value="Sulfatase"/>
    <property type="match status" value="1"/>
</dbReference>
<name>A0AAN8Q0C2_PATCE</name>
<comment type="similarity">
    <text evidence="2">Belongs to the sulfatase family.</text>
</comment>